<dbReference type="Proteomes" id="UP000294914">
    <property type="component" value="Unassembled WGS sequence"/>
</dbReference>
<protein>
    <submittedName>
        <fullName evidence="1">Uncharacterized protein DUF3775</fullName>
    </submittedName>
</protein>
<organism evidence="1 2">
    <name type="scientific">Thiohalophilus thiocyanatoxydans</name>
    <dbReference type="NCBI Taxonomy" id="381308"/>
    <lineage>
        <taxon>Bacteria</taxon>
        <taxon>Pseudomonadati</taxon>
        <taxon>Pseudomonadota</taxon>
        <taxon>Gammaproteobacteria</taxon>
        <taxon>Thiohalomonadales</taxon>
        <taxon>Thiohalophilaceae</taxon>
        <taxon>Thiohalophilus</taxon>
    </lineage>
</organism>
<name>A0A4R8INJ0_9GAMM</name>
<dbReference type="Pfam" id="PF12616">
    <property type="entry name" value="DUF3775"/>
    <property type="match status" value="1"/>
</dbReference>
<reference evidence="1 2" key="1">
    <citation type="submission" date="2019-03" db="EMBL/GenBank/DDBJ databases">
        <title>Genomic Encyclopedia of Type Strains, Phase IV (KMG-IV): sequencing the most valuable type-strain genomes for metagenomic binning, comparative biology and taxonomic classification.</title>
        <authorList>
            <person name="Goeker M."/>
        </authorList>
    </citation>
    <scope>NUCLEOTIDE SEQUENCE [LARGE SCALE GENOMIC DNA]</scope>
    <source>
        <strain evidence="1 2">DSM 16326</strain>
    </source>
</reference>
<comment type="caution">
    <text evidence="1">The sequence shown here is derived from an EMBL/GenBank/DDBJ whole genome shotgun (WGS) entry which is preliminary data.</text>
</comment>
<evidence type="ECO:0000313" key="1">
    <source>
        <dbReference type="EMBL" id="TDY02436.1"/>
    </source>
</evidence>
<gene>
    <name evidence="1" type="ORF">EDC23_0806</name>
</gene>
<keyword evidence="2" id="KW-1185">Reference proteome</keyword>
<dbReference type="InterPro" id="IPR022254">
    <property type="entry name" value="DUF3775"/>
</dbReference>
<proteinExistence type="predicted"/>
<sequence>MMFELNPERICNIIQLAREFHAKESVVIPEMPNNPGDDWALQVLADHRADPVYRELQYALADMEPDQQAQLLALAWLGRDDYALAEWDAALQTAVENLASSSPEQIIAIPYIADYLEEGLRLHGYSCQA</sequence>
<dbReference type="EMBL" id="SOQX01000002">
    <property type="protein sequence ID" value="TDY02436.1"/>
    <property type="molecule type" value="Genomic_DNA"/>
</dbReference>
<evidence type="ECO:0000313" key="2">
    <source>
        <dbReference type="Proteomes" id="UP000294914"/>
    </source>
</evidence>
<dbReference type="AlphaFoldDB" id="A0A4R8INJ0"/>
<dbReference type="RefSeq" id="WP_243830708.1">
    <property type="nucleotide sequence ID" value="NZ_SOQX01000002.1"/>
</dbReference>
<accession>A0A4R8INJ0</accession>